<dbReference type="EMBL" id="BMAV01018765">
    <property type="protein sequence ID" value="GFY71368.1"/>
    <property type="molecule type" value="Genomic_DNA"/>
</dbReference>
<dbReference type="InterPro" id="IPR024079">
    <property type="entry name" value="MetalloPept_cat_dom_sf"/>
</dbReference>
<name>A0A8X6YIJ2_9ARAC</name>
<dbReference type="AlphaFoldDB" id="A0A8X6YIJ2"/>
<organism evidence="10 11">
    <name type="scientific">Trichonephila inaurata madagascariensis</name>
    <dbReference type="NCBI Taxonomy" id="2747483"/>
    <lineage>
        <taxon>Eukaryota</taxon>
        <taxon>Metazoa</taxon>
        <taxon>Ecdysozoa</taxon>
        <taxon>Arthropoda</taxon>
        <taxon>Chelicerata</taxon>
        <taxon>Arachnida</taxon>
        <taxon>Araneae</taxon>
        <taxon>Araneomorphae</taxon>
        <taxon>Entelegynae</taxon>
        <taxon>Araneoidea</taxon>
        <taxon>Nephilidae</taxon>
        <taxon>Trichonephila</taxon>
        <taxon>Trichonephila inaurata</taxon>
    </lineage>
</organism>
<feature type="domain" description="Peptidase M12B" evidence="9">
    <location>
        <begin position="1"/>
        <end position="84"/>
    </location>
</feature>
<evidence type="ECO:0000256" key="1">
    <source>
        <dbReference type="ARBA" id="ARBA00022670"/>
    </source>
</evidence>
<evidence type="ECO:0000256" key="7">
    <source>
        <dbReference type="ARBA" id="ARBA00023180"/>
    </source>
</evidence>
<keyword evidence="1" id="KW-0645">Protease</keyword>
<evidence type="ECO:0000256" key="3">
    <source>
        <dbReference type="ARBA" id="ARBA00022801"/>
    </source>
</evidence>
<evidence type="ECO:0000256" key="2">
    <source>
        <dbReference type="ARBA" id="ARBA00022723"/>
    </source>
</evidence>
<evidence type="ECO:0000256" key="4">
    <source>
        <dbReference type="ARBA" id="ARBA00022833"/>
    </source>
</evidence>
<keyword evidence="4 8" id="KW-0862">Zinc</keyword>
<dbReference type="SUPFAM" id="SSF55486">
    <property type="entry name" value="Metalloproteases ('zincins'), catalytic domain"/>
    <property type="match status" value="1"/>
</dbReference>
<dbReference type="Proteomes" id="UP000886998">
    <property type="component" value="Unassembled WGS sequence"/>
</dbReference>
<evidence type="ECO:0000259" key="9">
    <source>
        <dbReference type="PROSITE" id="PS50215"/>
    </source>
</evidence>
<keyword evidence="5" id="KW-0482">Metalloprotease</keyword>
<evidence type="ECO:0000313" key="10">
    <source>
        <dbReference type="EMBL" id="GFY71368.1"/>
    </source>
</evidence>
<proteinExistence type="predicted"/>
<dbReference type="GO" id="GO:0046872">
    <property type="term" value="F:metal ion binding"/>
    <property type="evidence" value="ECO:0007669"/>
    <property type="project" value="UniProtKB-KW"/>
</dbReference>
<dbReference type="PROSITE" id="PS50215">
    <property type="entry name" value="ADAM_MEPRO"/>
    <property type="match status" value="1"/>
</dbReference>
<dbReference type="OrthoDB" id="10035764at2759"/>
<dbReference type="GO" id="GO:0030198">
    <property type="term" value="P:extracellular matrix organization"/>
    <property type="evidence" value="ECO:0007669"/>
    <property type="project" value="TreeGrafter"/>
</dbReference>
<evidence type="ECO:0000256" key="8">
    <source>
        <dbReference type="PROSITE-ProRule" id="PRU00276"/>
    </source>
</evidence>
<gene>
    <name evidence="10" type="primary">Adamts12</name>
    <name evidence="10" type="ORF">TNIN_43891</name>
</gene>
<reference evidence="10" key="1">
    <citation type="submission" date="2020-08" db="EMBL/GenBank/DDBJ databases">
        <title>Multicomponent nature underlies the extraordinary mechanical properties of spider dragline silk.</title>
        <authorList>
            <person name="Kono N."/>
            <person name="Nakamura H."/>
            <person name="Mori M."/>
            <person name="Yoshida Y."/>
            <person name="Ohtoshi R."/>
            <person name="Malay A.D."/>
            <person name="Moran D.A.P."/>
            <person name="Tomita M."/>
            <person name="Numata K."/>
            <person name="Arakawa K."/>
        </authorList>
    </citation>
    <scope>NUCLEOTIDE SEQUENCE</scope>
</reference>
<feature type="active site" evidence="8">
    <location>
        <position position="37"/>
    </location>
</feature>
<evidence type="ECO:0000256" key="6">
    <source>
        <dbReference type="ARBA" id="ARBA00023157"/>
    </source>
</evidence>
<feature type="binding site" evidence="8">
    <location>
        <position position="36"/>
    </location>
    <ligand>
        <name>Zn(2+)</name>
        <dbReference type="ChEBI" id="CHEBI:29105"/>
        <note>catalytic</note>
    </ligand>
</feature>
<keyword evidence="2 8" id="KW-0479">Metal-binding</keyword>
<dbReference type="InterPro" id="IPR050439">
    <property type="entry name" value="ADAMTS_ADAMTS-like"/>
</dbReference>
<feature type="binding site" evidence="8">
    <location>
        <position position="40"/>
    </location>
    <ligand>
        <name>Zn(2+)</name>
        <dbReference type="ChEBI" id="CHEBI:29105"/>
        <note>catalytic</note>
    </ligand>
</feature>
<keyword evidence="7" id="KW-0325">Glycoprotein</keyword>
<keyword evidence="11" id="KW-1185">Reference proteome</keyword>
<accession>A0A8X6YIJ2</accession>
<comment type="caution">
    <text evidence="8">Lacks conserved residue(s) required for the propagation of feature annotation.</text>
</comment>
<dbReference type="GO" id="GO:0004222">
    <property type="term" value="F:metalloendopeptidase activity"/>
    <property type="evidence" value="ECO:0007669"/>
    <property type="project" value="InterPro"/>
</dbReference>
<dbReference type="InterPro" id="IPR001590">
    <property type="entry name" value="Peptidase_M12B"/>
</dbReference>
<dbReference type="Pfam" id="PF17771">
    <property type="entry name" value="ADAMTS_CR_2"/>
    <property type="match status" value="1"/>
</dbReference>
<evidence type="ECO:0000256" key="5">
    <source>
        <dbReference type="ARBA" id="ARBA00023049"/>
    </source>
</evidence>
<feature type="binding site" evidence="8">
    <location>
        <position position="46"/>
    </location>
    <ligand>
        <name>Zn(2+)</name>
        <dbReference type="ChEBI" id="CHEBI:29105"/>
        <note>catalytic</note>
    </ligand>
</feature>
<keyword evidence="6" id="KW-1015">Disulfide bond</keyword>
<dbReference type="Gene3D" id="3.40.390.10">
    <property type="entry name" value="Collagenase (Catalytic Domain)"/>
    <property type="match status" value="1"/>
</dbReference>
<evidence type="ECO:0000313" key="11">
    <source>
        <dbReference type="Proteomes" id="UP000886998"/>
    </source>
</evidence>
<protein>
    <submittedName>
        <fullName evidence="10">A disintegrin and metalloproteinase with thrombospondin motifs 12</fullName>
    </submittedName>
</protein>
<dbReference type="PANTHER" id="PTHR13723">
    <property type="entry name" value="ADAMTS A DISINTEGRIN AND METALLOPROTEASE WITH THROMBOSPONDIN MOTIFS PROTEASE"/>
    <property type="match status" value="1"/>
</dbReference>
<dbReference type="PANTHER" id="PTHR13723:SF275">
    <property type="entry name" value="STALL, ISOFORM C"/>
    <property type="match status" value="1"/>
</dbReference>
<sequence length="173" mass="18966">MVIILGLAWVNGMCRPKHSCTLNEGSSFEAAFVIAHEMGHSLGMMHDGRGNDCDPSAFLMSEKTGPGRITWSTCSNDYLERFFHICHLNEIFVIRLQNVCRELWCVSGLWASVAHPALEGSSCGTGKHCIQGKCKDITTMTSSPSNAEIVEDMKGAVAEFLDKLKSAFHLLVS</sequence>
<dbReference type="InterPro" id="IPR041645">
    <property type="entry name" value="ADAMTS_CR_2"/>
</dbReference>
<comment type="caution">
    <text evidence="10">The sequence shown here is derived from an EMBL/GenBank/DDBJ whole genome shotgun (WGS) entry which is preliminary data.</text>
</comment>
<dbReference type="GO" id="GO:0031012">
    <property type="term" value="C:extracellular matrix"/>
    <property type="evidence" value="ECO:0007669"/>
    <property type="project" value="TreeGrafter"/>
</dbReference>
<dbReference type="Pfam" id="PF01421">
    <property type="entry name" value="Reprolysin"/>
    <property type="match status" value="1"/>
</dbReference>
<keyword evidence="3" id="KW-0378">Hydrolase</keyword>
<dbReference type="GO" id="GO:0006508">
    <property type="term" value="P:proteolysis"/>
    <property type="evidence" value="ECO:0007669"/>
    <property type="project" value="UniProtKB-KW"/>
</dbReference>